<sequence>MPTFDLYSESTNPTPEQLLALCERFNAEIIDKSPHTGWDSTLKVVQHLAEQILGHYQSLRAVSDELAGLRELDQKLPPDVLAVFIYACAQEHDSLGVMIDEVESLYADGNDQEVGALAKSMWQNTMLSMMPRVQLWDKDGRVKYSPCGFSKIYPEAFRRQTNDWYAKGEVGVKKILDDFSLINDRSRKVLADALCERVYGSVLPPDHPVRALLSDELDMAIESHIRFDKLFVAIENRDEHIGFEARLDHTFSLMHKLPAEQAIGVVNESINRCIKAWMTDLGNGFKGFNDPNLAVSNIIKVLEQARPFGFSALEEVSRHVDYMTHQTLNKPMVEALLDEVCIGNVRYFDSSVAWKKAALTTADEDLYLNLDLDEKYLVMLLKIKGTPGLREALKKTSLGREVVLGHDLGL</sequence>
<dbReference type="EMBL" id="CP031226">
    <property type="protein sequence ID" value="AXH59586.1"/>
    <property type="molecule type" value="Genomic_DNA"/>
</dbReference>
<dbReference type="GeneID" id="39473836"/>
<keyword evidence="1" id="KW-0614">Plasmid</keyword>
<protein>
    <submittedName>
        <fullName evidence="1">Uncharacterized protein</fullName>
    </submittedName>
</protein>
<geneLocation type="plasmid" evidence="2">
    <name>pmppla107</name>
</geneLocation>
<accession>A0AAD0M683</accession>
<reference evidence="1 2" key="1">
    <citation type="journal article" date="2011" name="PLoS Pathog.">
        <title>Dynamic evolution of pathogenicity revealed by sequencing and comparative genomics of 19 Pseudomonas syringae isolates.</title>
        <authorList>
            <person name="Baltrus D.A."/>
            <person name="Nishimura M.T."/>
            <person name="Romanchuk A."/>
            <person name="Chang J.H."/>
            <person name="Mukhtar M.S."/>
            <person name="Cherkis K."/>
            <person name="Roach J."/>
            <person name="Grant S.R."/>
            <person name="Jones C.D."/>
            <person name="Dangl J.L."/>
        </authorList>
    </citation>
    <scope>NUCLEOTIDE SEQUENCE [LARGE SCALE GENOMIC DNA]</scope>
    <source>
        <strain evidence="1 2">M301315</strain>
    </source>
</reference>
<dbReference type="RefSeq" id="WP_005742198.1">
    <property type="nucleotide sequence ID" value="NZ_CP031226.1"/>
</dbReference>
<gene>
    <name evidence="1" type="ORF">PLA107_030640</name>
</gene>
<organism evidence="1 2">
    <name type="scientific">Pseudomonas amygdali pv. lachrymans str. M301315</name>
    <dbReference type="NCBI Taxonomy" id="629260"/>
    <lineage>
        <taxon>Bacteria</taxon>
        <taxon>Pseudomonadati</taxon>
        <taxon>Pseudomonadota</taxon>
        <taxon>Gammaproteobacteria</taxon>
        <taxon>Pseudomonadales</taxon>
        <taxon>Pseudomonadaceae</taxon>
        <taxon>Pseudomonas</taxon>
        <taxon>Pseudomonas amygdali</taxon>
    </lineage>
</organism>
<name>A0AAD0M683_PSEAV</name>
<dbReference type="Proteomes" id="UP000006426">
    <property type="component" value="Plasmid pmppla107"/>
</dbReference>
<dbReference type="AlphaFoldDB" id="A0AAD0M683"/>
<evidence type="ECO:0000313" key="2">
    <source>
        <dbReference type="Proteomes" id="UP000006426"/>
    </source>
</evidence>
<evidence type="ECO:0000313" key="1">
    <source>
        <dbReference type="EMBL" id="AXH59586.1"/>
    </source>
</evidence>
<proteinExistence type="predicted"/>